<evidence type="ECO:0000313" key="9">
    <source>
        <dbReference type="Proteomes" id="UP000250321"/>
    </source>
</evidence>
<keyword evidence="5" id="KW-0175">Coiled coil</keyword>
<feature type="region of interest" description="Disordered" evidence="6">
    <location>
        <begin position="644"/>
        <end position="668"/>
    </location>
</feature>
<dbReference type="SUPFAM" id="SSF57903">
    <property type="entry name" value="FYVE/PHD zinc finger"/>
    <property type="match status" value="1"/>
</dbReference>
<dbReference type="STRING" id="2094558.A0A314XJG4"/>
<feature type="coiled-coil region" evidence="5">
    <location>
        <begin position="331"/>
        <end position="358"/>
    </location>
</feature>
<dbReference type="InterPro" id="IPR000306">
    <property type="entry name" value="Znf_FYVE"/>
</dbReference>
<sequence length="714" mass="79535">MLEKIGLPAKPSLRGNTWVVDASHCQGCTSQFTFINRKHHCRRCGGLFCNSCTQQRMFLRGQGDSPVRICEPCKKLEEAARFERHGHKTRAGRGSLKLTSKPEDEVLNQILGNDRKESGQESNSNVVASMQRASSSASYSNSQEDSSHNGVGEIHRSLSVGEPNHLQSGDGSASPEELRQQALDEKKKYKILKGEGKSAEALRAFKRGKELERQADALEIHLRKERKMVLLSGNVAESQTKVGPSESGRRNKVTPLVGKSKDDLSDELKELGWSDMDLRNEEKKQASLSLEGELSSLLGEISQKTNKNKGNSGIDKTQVVAHKKKALMLKREGKLAEAKEELKRAKVLEKELEEQEFLAEAEDSDDELSALIRSMDDDKQQEFSIQYEQENDLNFDHLISAADDHILDSNFEVTDEDMEDPEITAALQSLGWSQDSKNPETPTHIAAVDREALLSEIQSLKREALNHKRAGNVTEAMAQLKKAKLLERDLESLDSPEGNVANDRTTIHNQTPDKSSKSFMVGDGNVNTIDMNSKPARKSKLMIQKELLGLKKKALALRREGRLDEAEEELKKGSILERQLEEIENGSMLKAMPGTFGSKVPDLSHEHPNLPVADEEGDNVTDQDMHDPTYLSILKNLGWDEDDNEFANSSSRPSKQIDNLSTKVGESSVTQAPANVLAGGSRRSKAEIQRELLGVKRKALALRRQERLRRQKNC</sequence>
<dbReference type="FunFam" id="3.30.40.10:FF:000925">
    <property type="entry name" value="Zinc finger protein, putative"/>
    <property type="match status" value="1"/>
</dbReference>
<proteinExistence type="predicted"/>
<dbReference type="PANTHER" id="PTHR47553:SF1">
    <property type="entry name" value="RING_FYVE_PHD ZINC FINGER SUPERFAMILY PROTEIN"/>
    <property type="match status" value="1"/>
</dbReference>
<evidence type="ECO:0000313" key="8">
    <source>
        <dbReference type="EMBL" id="PQP92166.1"/>
    </source>
</evidence>
<protein>
    <recommendedName>
        <fullName evidence="7">FYVE-type domain-containing protein</fullName>
    </recommendedName>
</protein>
<keyword evidence="9" id="KW-1185">Reference proteome</keyword>
<feature type="compositionally biased region" description="Polar residues" evidence="6">
    <location>
        <begin position="646"/>
        <end position="668"/>
    </location>
</feature>
<feature type="compositionally biased region" description="Polar residues" evidence="6">
    <location>
        <begin position="502"/>
        <end position="513"/>
    </location>
</feature>
<comment type="caution">
    <text evidence="8">The sequence shown here is derived from an EMBL/GenBank/DDBJ whole genome shotgun (WGS) entry which is preliminary data.</text>
</comment>
<accession>A0A314XJG4</accession>
<feature type="region of interest" description="Disordered" evidence="6">
    <location>
        <begin position="84"/>
        <end position="151"/>
    </location>
</feature>
<feature type="region of interest" description="Disordered" evidence="6">
    <location>
        <begin position="237"/>
        <end position="261"/>
    </location>
</feature>
<organism evidence="8 9">
    <name type="scientific">Prunus yedoensis var. nudiflora</name>
    <dbReference type="NCBI Taxonomy" id="2094558"/>
    <lineage>
        <taxon>Eukaryota</taxon>
        <taxon>Viridiplantae</taxon>
        <taxon>Streptophyta</taxon>
        <taxon>Embryophyta</taxon>
        <taxon>Tracheophyta</taxon>
        <taxon>Spermatophyta</taxon>
        <taxon>Magnoliopsida</taxon>
        <taxon>eudicotyledons</taxon>
        <taxon>Gunneridae</taxon>
        <taxon>Pentapetalae</taxon>
        <taxon>rosids</taxon>
        <taxon>fabids</taxon>
        <taxon>Rosales</taxon>
        <taxon>Rosaceae</taxon>
        <taxon>Amygdaloideae</taxon>
        <taxon>Amygdaleae</taxon>
        <taxon>Prunus</taxon>
    </lineage>
</organism>
<evidence type="ECO:0000256" key="1">
    <source>
        <dbReference type="ARBA" id="ARBA00022723"/>
    </source>
</evidence>
<evidence type="ECO:0000256" key="2">
    <source>
        <dbReference type="ARBA" id="ARBA00022771"/>
    </source>
</evidence>
<dbReference type="Proteomes" id="UP000250321">
    <property type="component" value="Unassembled WGS sequence"/>
</dbReference>
<dbReference type="AlphaFoldDB" id="A0A314XJG4"/>
<gene>
    <name evidence="8" type="ORF">Pyn_15277</name>
</gene>
<evidence type="ECO:0000256" key="5">
    <source>
        <dbReference type="SAM" id="Coils"/>
    </source>
</evidence>
<dbReference type="PANTHER" id="PTHR47553">
    <property type="entry name" value="MYOSIN-11"/>
    <property type="match status" value="1"/>
</dbReference>
<feature type="compositionally biased region" description="Low complexity" evidence="6">
    <location>
        <begin position="128"/>
        <end position="144"/>
    </location>
</feature>
<evidence type="ECO:0000256" key="3">
    <source>
        <dbReference type="ARBA" id="ARBA00022833"/>
    </source>
</evidence>
<evidence type="ECO:0000259" key="7">
    <source>
        <dbReference type="PROSITE" id="PS50178"/>
    </source>
</evidence>
<dbReference type="InterPro" id="IPR013083">
    <property type="entry name" value="Znf_RING/FYVE/PHD"/>
</dbReference>
<evidence type="ECO:0000256" key="4">
    <source>
        <dbReference type="PROSITE-ProRule" id="PRU00091"/>
    </source>
</evidence>
<keyword evidence="1" id="KW-0479">Metal-binding</keyword>
<dbReference type="GO" id="GO:0008270">
    <property type="term" value="F:zinc ion binding"/>
    <property type="evidence" value="ECO:0007669"/>
    <property type="project" value="UniProtKB-KW"/>
</dbReference>
<reference evidence="8 9" key="1">
    <citation type="submission" date="2018-02" db="EMBL/GenBank/DDBJ databases">
        <title>Draft genome of wild Prunus yedoensis var. nudiflora.</title>
        <authorList>
            <person name="Baek S."/>
            <person name="Kim J.-H."/>
            <person name="Choi K."/>
            <person name="Kim G.-B."/>
            <person name="Cho A."/>
            <person name="Jang H."/>
            <person name="Shin C.-H."/>
            <person name="Yu H.-J."/>
            <person name="Mun J.-H."/>
        </authorList>
    </citation>
    <scope>NUCLEOTIDE SEQUENCE [LARGE SCALE GENOMIC DNA]</scope>
    <source>
        <strain evidence="9">cv. Jeju island</strain>
        <tissue evidence="8">Leaf</tissue>
    </source>
</reference>
<dbReference type="Gene3D" id="3.30.40.10">
    <property type="entry name" value="Zinc/RING finger domain, C3HC4 (zinc finger)"/>
    <property type="match status" value="1"/>
</dbReference>
<keyword evidence="3" id="KW-0862">Zinc</keyword>
<dbReference type="SMART" id="SM00064">
    <property type="entry name" value="FYVE"/>
    <property type="match status" value="1"/>
</dbReference>
<dbReference type="InterPro" id="IPR011011">
    <property type="entry name" value="Znf_FYVE_PHD"/>
</dbReference>
<feature type="region of interest" description="Disordered" evidence="6">
    <location>
        <begin position="494"/>
        <end position="521"/>
    </location>
</feature>
<evidence type="ECO:0000256" key="6">
    <source>
        <dbReference type="SAM" id="MobiDB-lite"/>
    </source>
</evidence>
<name>A0A314XJG4_PRUYE</name>
<dbReference type="OrthoDB" id="660555at2759"/>
<feature type="domain" description="FYVE-type" evidence="7">
    <location>
        <begin position="19"/>
        <end position="78"/>
    </location>
</feature>
<keyword evidence="2 4" id="KW-0863">Zinc-finger</keyword>
<dbReference type="PROSITE" id="PS50178">
    <property type="entry name" value="ZF_FYVE"/>
    <property type="match status" value="1"/>
</dbReference>
<dbReference type="Pfam" id="PF01363">
    <property type="entry name" value="FYVE"/>
    <property type="match status" value="1"/>
</dbReference>
<dbReference type="EMBL" id="PJQY01002609">
    <property type="protein sequence ID" value="PQP92166.1"/>
    <property type="molecule type" value="Genomic_DNA"/>
</dbReference>
<dbReference type="InterPro" id="IPR017455">
    <property type="entry name" value="Znf_FYVE-rel"/>
</dbReference>